<feature type="non-terminal residue" evidence="1">
    <location>
        <position position="50"/>
    </location>
</feature>
<proteinExistence type="predicted"/>
<dbReference type="AlphaFoldDB" id="A0ABD3X1Y4"/>
<reference evidence="1 2" key="1">
    <citation type="submission" date="2024-11" db="EMBL/GenBank/DDBJ databases">
        <title>Chromosome-level genome assembly of the freshwater bivalve Anodonta woodiana.</title>
        <authorList>
            <person name="Chen X."/>
        </authorList>
    </citation>
    <scope>NUCLEOTIDE SEQUENCE [LARGE SCALE GENOMIC DNA]</scope>
    <source>
        <strain evidence="1">MN2024</strain>
        <tissue evidence="1">Gills</tissue>
    </source>
</reference>
<evidence type="ECO:0000313" key="1">
    <source>
        <dbReference type="EMBL" id="KAL3880266.1"/>
    </source>
</evidence>
<sequence length="50" mass="5453">NPAYYGIMGSLNVSNATIICPDGDRTNLAECKLGSDFYCSSRNELFINCT</sequence>
<name>A0ABD3X1Y4_SINWO</name>
<feature type="non-terminal residue" evidence="1">
    <location>
        <position position="1"/>
    </location>
</feature>
<accession>A0ABD3X1Y4</accession>
<gene>
    <name evidence="1" type="ORF">ACJMK2_032515</name>
</gene>
<dbReference type="Proteomes" id="UP001634394">
    <property type="component" value="Unassembled WGS sequence"/>
</dbReference>
<evidence type="ECO:0000313" key="2">
    <source>
        <dbReference type="Proteomes" id="UP001634394"/>
    </source>
</evidence>
<organism evidence="1 2">
    <name type="scientific">Sinanodonta woodiana</name>
    <name type="common">Chinese pond mussel</name>
    <name type="synonym">Anodonta woodiana</name>
    <dbReference type="NCBI Taxonomy" id="1069815"/>
    <lineage>
        <taxon>Eukaryota</taxon>
        <taxon>Metazoa</taxon>
        <taxon>Spiralia</taxon>
        <taxon>Lophotrochozoa</taxon>
        <taxon>Mollusca</taxon>
        <taxon>Bivalvia</taxon>
        <taxon>Autobranchia</taxon>
        <taxon>Heteroconchia</taxon>
        <taxon>Palaeoheterodonta</taxon>
        <taxon>Unionida</taxon>
        <taxon>Unionoidea</taxon>
        <taxon>Unionidae</taxon>
        <taxon>Unioninae</taxon>
        <taxon>Sinanodonta</taxon>
    </lineage>
</organism>
<protein>
    <submittedName>
        <fullName evidence="1">Uncharacterized protein</fullName>
    </submittedName>
</protein>
<keyword evidence="2" id="KW-1185">Reference proteome</keyword>
<dbReference type="EMBL" id="JBJQND010000004">
    <property type="protein sequence ID" value="KAL3880266.1"/>
    <property type="molecule type" value="Genomic_DNA"/>
</dbReference>
<comment type="caution">
    <text evidence="1">The sequence shown here is derived from an EMBL/GenBank/DDBJ whole genome shotgun (WGS) entry which is preliminary data.</text>
</comment>